<evidence type="ECO:0000313" key="2">
    <source>
        <dbReference type="Proteomes" id="UP000824189"/>
    </source>
</evidence>
<dbReference type="InterPro" id="IPR009078">
    <property type="entry name" value="Ferritin-like_SF"/>
</dbReference>
<organism evidence="1 2">
    <name type="scientific">Candidatus Corynebacterium gallistercoris</name>
    <dbReference type="NCBI Taxonomy" id="2838530"/>
    <lineage>
        <taxon>Bacteria</taxon>
        <taxon>Bacillati</taxon>
        <taxon>Actinomycetota</taxon>
        <taxon>Actinomycetes</taxon>
        <taxon>Mycobacteriales</taxon>
        <taxon>Corynebacteriaceae</taxon>
        <taxon>Corynebacterium</taxon>
    </lineage>
</organism>
<reference evidence="1" key="1">
    <citation type="journal article" date="2021" name="PeerJ">
        <title>Extensive microbial diversity within the chicken gut microbiome revealed by metagenomics and culture.</title>
        <authorList>
            <person name="Gilroy R."/>
            <person name="Ravi A."/>
            <person name="Getino M."/>
            <person name="Pursley I."/>
            <person name="Horton D.L."/>
            <person name="Alikhan N.F."/>
            <person name="Baker D."/>
            <person name="Gharbi K."/>
            <person name="Hall N."/>
            <person name="Watson M."/>
            <person name="Adriaenssens E.M."/>
            <person name="Foster-Nyarko E."/>
            <person name="Jarju S."/>
            <person name="Secka A."/>
            <person name="Antonio M."/>
            <person name="Oren A."/>
            <person name="Chaudhuri R.R."/>
            <person name="La Ragione R."/>
            <person name="Hildebrand F."/>
            <person name="Pallen M.J."/>
        </authorList>
    </citation>
    <scope>NUCLEOTIDE SEQUENCE</scope>
    <source>
        <strain evidence="1">4376</strain>
    </source>
</reference>
<dbReference type="AlphaFoldDB" id="A0A9D1UR26"/>
<comment type="caution">
    <text evidence="1">The sequence shown here is derived from an EMBL/GenBank/DDBJ whole genome shotgun (WGS) entry which is preliminary data.</text>
</comment>
<dbReference type="InterPro" id="IPR012347">
    <property type="entry name" value="Ferritin-like"/>
</dbReference>
<proteinExistence type="predicted"/>
<dbReference type="Gene3D" id="1.20.1260.10">
    <property type="match status" value="1"/>
</dbReference>
<reference evidence="1" key="2">
    <citation type="submission" date="2021-04" db="EMBL/GenBank/DDBJ databases">
        <authorList>
            <person name="Gilroy R."/>
        </authorList>
    </citation>
    <scope>NUCLEOTIDE SEQUENCE</scope>
    <source>
        <strain evidence="1">4376</strain>
    </source>
</reference>
<dbReference type="EMBL" id="DXFZ01000045">
    <property type="protein sequence ID" value="HIW95610.1"/>
    <property type="molecule type" value="Genomic_DNA"/>
</dbReference>
<name>A0A9D1UR26_9CORY</name>
<dbReference type="SUPFAM" id="SSF47240">
    <property type="entry name" value="Ferritin-like"/>
    <property type="match status" value="1"/>
</dbReference>
<dbReference type="PROSITE" id="PS51318">
    <property type="entry name" value="TAT"/>
    <property type="match status" value="1"/>
</dbReference>
<protein>
    <submittedName>
        <fullName evidence="1">Ferritin-like domain-containing protein</fullName>
    </submittedName>
</protein>
<accession>A0A9D1UR26</accession>
<gene>
    <name evidence="1" type="ORF">H9867_03870</name>
</gene>
<sequence length="327" mass="34382">MNDYPLQPQPPLVSRRWLLTRSALGAAVLGSGALTLTACAEGGLTQVFSTSPSPNEMLQTLAAELSAASSSATEPGMGAFFTTQANHVTQEVLRQCGVDDEGQSPQACTEPAALSGAPRDPEAAYMAVITTDPADMPANDARFVTDQFPLLVGWYAAFATTESQPNLGAVATLEQQPYAEGFAERTAPEQLATLVDLTHQAIYTSGLAMAHAGGQLGIYAAVAARLRELRDAATAALHTLGHPVPEAAAGYSVPETRPQPSDSSRSAELFHEVLVPVTHQLRHLAVSAESPVAREWVARWCGLIARGEAAMESIQGKDPLDVTVRGA</sequence>
<dbReference type="Proteomes" id="UP000824189">
    <property type="component" value="Unassembled WGS sequence"/>
</dbReference>
<evidence type="ECO:0000313" key="1">
    <source>
        <dbReference type="EMBL" id="HIW95610.1"/>
    </source>
</evidence>
<dbReference type="InterPro" id="IPR006311">
    <property type="entry name" value="TAT_signal"/>
</dbReference>